<evidence type="ECO:0000256" key="1">
    <source>
        <dbReference type="ARBA" id="ARBA00023015"/>
    </source>
</evidence>
<evidence type="ECO:0000313" key="5">
    <source>
        <dbReference type="EMBL" id="RRG23647.1"/>
    </source>
</evidence>
<dbReference type="CDD" id="cd01392">
    <property type="entry name" value="HTH_LacI"/>
    <property type="match status" value="1"/>
</dbReference>
<name>A0A425Y596_9BACT</name>
<reference evidence="5 6" key="1">
    <citation type="submission" date="2018-07" db="EMBL/GenBank/DDBJ databases">
        <title>Draft genome sequence of Ancylomarina sp. M1P.</title>
        <authorList>
            <person name="Yadav S."/>
            <person name="Villanueva L."/>
            <person name="Damste J.S.S."/>
        </authorList>
    </citation>
    <scope>NUCLEOTIDE SEQUENCE [LARGE SCALE GENOMIC DNA]</scope>
    <source>
        <strain evidence="5 6">M1P</strain>
    </source>
</reference>
<protein>
    <submittedName>
        <fullName evidence="5">LacI family transcriptional regulator</fullName>
    </submittedName>
</protein>
<dbReference type="CDD" id="cd06267">
    <property type="entry name" value="PBP1_LacI_sugar_binding-like"/>
    <property type="match status" value="1"/>
</dbReference>
<dbReference type="Pfam" id="PF00356">
    <property type="entry name" value="LacI"/>
    <property type="match status" value="1"/>
</dbReference>
<dbReference type="EMBL" id="QQWG01000003">
    <property type="protein sequence ID" value="RRG23647.1"/>
    <property type="molecule type" value="Genomic_DNA"/>
</dbReference>
<dbReference type="PANTHER" id="PTHR30146">
    <property type="entry name" value="LACI-RELATED TRANSCRIPTIONAL REPRESSOR"/>
    <property type="match status" value="1"/>
</dbReference>
<evidence type="ECO:0000256" key="2">
    <source>
        <dbReference type="ARBA" id="ARBA00023125"/>
    </source>
</evidence>
<dbReference type="InterPro" id="IPR028082">
    <property type="entry name" value="Peripla_BP_I"/>
</dbReference>
<organism evidence="5 6">
    <name type="scientific">Ancylomarina euxinus</name>
    <dbReference type="NCBI Taxonomy" id="2283627"/>
    <lineage>
        <taxon>Bacteria</taxon>
        <taxon>Pseudomonadati</taxon>
        <taxon>Bacteroidota</taxon>
        <taxon>Bacteroidia</taxon>
        <taxon>Marinilabiliales</taxon>
        <taxon>Marinifilaceae</taxon>
        <taxon>Ancylomarina</taxon>
    </lineage>
</organism>
<sequence length="339" mass="37459">MANRPVTIKDIAEKLSISVSTVSRALKNNPEISLQTREAVQKLAKELKYRPNPLAVALKTQKSNAIGVVVPQIVSSFYASVVKGIEQVADEHGYQIFVSSSNEKLEKEQKNVDGFLNMRMDGIILSLSRATNTYDHIHKIKEMGVPIVLFDRTSKELDVSKVVADDAAAAHAAVTHLLEGGAKRIAFLTGPEYMLYGVNRMRGYKQALSDKGIDLDETLISRCEFTVDSAKQATMDLLSRSNRPDAFFAINDELAIGAIMATKELGFKIPEEVAVVGFSNSRRSRYMEPSISTMDQNPKLVGREAANLLFEQMEDKPDSDKVREAVVHADLIIRASSEK</sequence>
<keyword evidence="1" id="KW-0805">Transcription regulation</keyword>
<dbReference type="SUPFAM" id="SSF53822">
    <property type="entry name" value="Periplasmic binding protein-like I"/>
    <property type="match status" value="1"/>
</dbReference>
<gene>
    <name evidence="5" type="ORF">DWB61_04450</name>
</gene>
<keyword evidence="6" id="KW-1185">Reference proteome</keyword>
<dbReference type="InterPro" id="IPR001761">
    <property type="entry name" value="Peripla_BP/Lac1_sug-bd_dom"/>
</dbReference>
<dbReference type="GO" id="GO:0016987">
    <property type="term" value="F:sigma factor activity"/>
    <property type="evidence" value="ECO:0007669"/>
    <property type="project" value="InterPro"/>
</dbReference>
<dbReference type="PROSITE" id="PS50932">
    <property type="entry name" value="HTH_LACI_2"/>
    <property type="match status" value="1"/>
</dbReference>
<dbReference type="OrthoDB" id="9803256at2"/>
<proteinExistence type="predicted"/>
<comment type="caution">
    <text evidence="5">The sequence shown here is derived from an EMBL/GenBank/DDBJ whole genome shotgun (WGS) entry which is preliminary data.</text>
</comment>
<dbReference type="Gene3D" id="1.10.260.40">
    <property type="entry name" value="lambda repressor-like DNA-binding domains"/>
    <property type="match status" value="1"/>
</dbReference>
<dbReference type="RefSeq" id="WP_125029688.1">
    <property type="nucleotide sequence ID" value="NZ_JAPXVP010000003.1"/>
</dbReference>
<dbReference type="PANTHER" id="PTHR30146:SF109">
    <property type="entry name" value="HTH-TYPE TRANSCRIPTIONAL REGULATOR GALS"/>
    <property type="match status" value="1"/>
</dbReference>
<dbReference type="Gene3D" id="3.40.50.2300">
    <property type="match status" value="2"/>
</dbReference>
<evidence type="ECO:0000259" key="4">
    <source>
        <dbReference type="PROSITE" id="PS50932"/>
    </source>
</evidence>
<dbReference type="InterPro" id="IPR000843">
    <property type="entry name" value="HTH_LacI"/>
</dbReference>
<dbReference type="AlphaFoldDB" id="A0A425Y596"/>
<dbReference type="InterPro" id="IPR000394">
    <property type="entry name" value="RNA_pol_sigma_54"/>
</dbReference>
<dbReference type="Proteomes" id="UP000285794">
    <property type="component" value="Unassembled WGS sequence"/>
</dbReference>
<dbReference type="GO" id="GO:0000976">
    <property type="term" value="F:transcription cis-regulatory region binding"/>
    <property type="evidence" value="ECO:0007669"/>
    <property type="project" value="TreeGrafter"/>
</dbReference>
<keyword evidence="3" id="KW-0804">Transcription</keyword>
<dbReference type="SMART" id="SM00354">
    <property type="entry name" value="HTH_LACI"/>
    <property type="match status" value="1"/>
</dbReference>
<dbReference type="InterPro" id="IPR010982">
    <property type="entry name" value="Lambda_DNA-bd_dom_sf"/>
</dbReference>
<dbReference type="Pfam" id="PF00532">
    <property type="entry name" value="Peripla_BP_1"/>
    <property type="match status" value="1"/>
</dbReference>
<dbReference type="GO" id="GO:0001216">
    <property type="term" value="F:DNA-binding transcription activator activity"/>
    <property type="evidence" value="ECO:0007669"/>
    <property type="project" value="InterPro"/>
</dbReference>
<dbReference type="PROSITE" id="PS00717">
    <property type="entry name" value="SIGMA54_1"/>
    <property type="match status" value="1"/>
</dbReference>
<dbReference type="SUPFAM" id="SSF47413">
    <property type="entry name" value="lambda repressor-like DNA-binding domains"/>
    <property type="match status" value="1"/>
</dbReference>
<evidence type="ECO:0000313" key="6">
    <source>
        <dbReference type="Proteomes" id="UP000285794"/>
    </source>
</evidence>
<keyword evidence="2" id="KW-0238">DNA-binding</keyword>
<feature type="domain" description="HTH lacI-type" evidence="4">
    <location>
        <begin position="6"/>
        <end position="60"/>
    </location>
</feature>
<accession>A0A425Y596</accession>
<evidence type="ECO:0000256" key="3">
    <source>
        <dbReference type="ARBA" id="ARBA00023163"/>
    </source>
</evidence>